<dbReference type="InterPro" id="IPR047115">
    <property type="entry name" value="ARSB"/>
</dbReference>
<dbReference type="Proteomes" id="UP000695000">
    <property type="component" value="Unplaced"/>
</dbReference>
<dbReference type="Gene3D" id="3.40.720.10">
    <property type="entry name" value="Alkaline Phosphatase, subunit A"/>
    <property type="match status" value="1"/>
</dbReference>
<dbReference type="InterPro" id="IPR000917">
    <property type="entry name" value="Sulfatase_N"/>
</dbReference>
<comment type="cofactor">
    <cofactor evidence="1">
        <name>Ca(2+)</name>
        <dbReference type="ChEBI" id="CHEBI:29108"/>
    </cofactor>
</comment>
<dbReference type="GeneID" id="108561322"/>
<sequence>MDVLCFVFLALLDLCFCGKSSFSPPNIVVVIADDMGWNDVGLHGSTQISTPNIDSLGLNGVIFDKHYAQQSCTPSRAAFLTGSYPIHTGYQGIPILPGEIRSIPHDLPNLPKALQSLGYSTHAANGIWDPLPNRTHL</sequence>
<gene>
    <name evidence="9" type="primary">LOC108561322</name>
</gene>
<dbReference type="PANTHER" id="PTHR10342:SF273">
    <property type="entry name" value="RE14504P"/>
    <property type="match status" value="1"/>
</dbReference>
<evidence type="ECO:0000256" key="6">
    <source>
        <dbReference type="SAM" id="SignalP"/>
    </source>
</evidence>
<evidence type="ECO:0000313" key="9">
    <source>
        <dbReference type="RefSeq" id="XP_017774681.1"/>
    </source>
</evidence>
<feature type="signal peptide" evidence="6">
    <location>
        <begin position="1"/>
        <end position="17"/>
    </location>
</feature>
<dbReference type="RefSeq" id="XP_017774681.1">
    <property type="nucleotide sequence ID" value="XM_017919192.1"/>
</dbReference>
<organism evidence="8 9">
    <name type="scientific">Nicrophorus vespilloides</name>
    <name type="common">Boreal carrion beetle</name>
    <dbReference type="NCBI Taxonomy" id="110193"/>
    <lineage>
        <taxon>Eukaryota</taxon>
        <taxon>Metazoa</taxon>
        <taxon>Ecdysozoa</taxon>
        <taxon>Arthropoda</taxon>
        <taxon>Hexapoda</taxon>
        <taxon>Insecta</taxon>
        <taxon>Pterygota</taxon>
        <taxon>Neoptera</taxon>
        <taxon>Endopterygota</taxon>
        <taxon>Coleoptera</taxon>
        <taxon>Polyphaga</taxon>
        <taxon>Staphyliniformia</taxon>
        <taxon>Silphidae</taxon>
        <taxon>Nicrophorinae</taxon>
        <taxon>Nicrophorus</taxon>
    </lineage>
</organism>
<dbReference type="SUPFAM" id="SSF53649">
    <property type="entry name" value="Alkaline phosphatase-like"/>
    <property type="match status" value="1"/>
</dbReference>
<keyword evidence="3" id="KW-0479">Metal-binding</keyword>
<evidence type="ECO:0000256" key="1">
    <source>
        <dbReference type="ARBA" id="ARBA00001913"/>
    </source>
</evidence>
<evidence type="ECO:0000256" key="3">
    <source>
        <dbReference type="ARBA" id="ARBA00022723"/>
    </source>
</evidence>
<dbReference type="InterPro" id="IPR017850">
    <property type="entry name" value="Alkaline_phosphatase_core_sf"/>
</dbReference>
<keyword evidence="8" id="KW-1185">Reference proteome</keyword>
<evidence type="ECO:0000256" key="2">
    <source>
        <dbReference type="ARBA" id="ARBA00008779"/>
    </source>
</evidence>
<evidence type="ECO:0000256" key="5">
    <source>
        <dbReference type="ARBA" id="ARBA00023180"/>
    </source>
</evidence>
<protein>
    <submittedName>
        <fullName evidence="9">Arylsulfatase B-like</fullName>
    </submittedName>
</protein>
<dbReference type="PANTHER" id="PTHR10342">
    <property type="entry name" value="ARYLSULFATASE"/>
    <property type="match status" value="1"/>
</dbReference>
<keyword evidence="4" id="KW-0106">Calcium</keyword>
<feature type="domain" description="Sulfatase N-terminal" evidence="7">
    <location>
        <begin position="25"/>
        <end position="124"/>
    </location>
</feature>
<proteinExistence type="inferred from homology"/>
<dbReference type="Pfam" id="PF00884">
    <property type="entry name" value="Sulfatase"/>
    <property type="match status" value="1"/>
</dbReference>
<evidence type="ECO:0000256" key="4">
    <source>
        <dbReference type="ARBA" id="ARBA00022837"/>
    </source>
</evidence>
<keyword evidence="6" id="KW-0732">Signal</keyword>
<evidence type="ECO:0000313" key="8">
    <source>
        <dbReference type="Proteomes" id="UP000695000"/>
    </source>
</evidence>
<evidence type="ECO:0000259" key="7">
    <source>
        <dbReference type="Pfam" id="PF00884"/>
    </source>
</evidence>
<name>A0ABM1MJD1_NICVS</name>
<reference evidence="9" key="1">
    <citation type="submission" date="2025-08" db="UniProtKB">
        <authorList>
            <consortium name="RefSeq"/>
        </authorList>
    </citation>
    <scope>IDENTIFICATION</scope>
    <source>
        <tissue evidence="9">Whole Larva</tissue>
    </source>
</reference>
<keyword evidence="5" id="KW-0325">Glycoprotein</keyword>
<feature type="chain" id="PRO_5045035933" evidence="6">
    <location>
        <begin position="18"/>
        <end position="137"/>
    </location>
</feature>
<comment type="similarity">
    <text evidence="2">Belongs to the sulfatase family.</text>
</comment>
<accession>A0ABM1MJD1</accession>